<comment type="caution">
    <text evidence="2">The sequence shown here is derived from an EMBL/GenBank/DDBJ whole genome shotgun (WGS) entry which is preliminary data.</text>
</comment>
<dbReference type="RefSeq" id="WP_353895809.1">
    <property type="nucleotide sequence ID" value="NZ_JBEVCJ010000008.1"/>
</dbReference>
<keyword evidence="1" id="KW-0812">Transmembrane</keyword>
<sequence length="150" mass="16981">MSENFSNINDDQLEKISGYLDGELTQQEAQKVALLIETDVTYKKLYEELMTMRHEVQSLSLQEQELIHLDRLFKEPVAKTSRILGLTLIGLSGVVLVLITFYKIFLNPEIGLLEKVLVGAIGGGGLLLLFSVLRQRIMSAKNDKYKRVKI</sequence>
<organism evidence="2 3">
    <name type="scientific">Aliikangiella maris</name>
    <dbReference type="NCBI Taxonomy" id="3162458"/>
    <lineage>
        <taxon>Bacteria</taxon>
        <taxon>Pseudomonadati</taxon>
        <taxon>Pseudomonadota</taxon>
        <taxon>Gammaproteobacteria</taxon>
        <taxon>Oceanospirillales</taxon>
        <taxon>Pleioneaceae</taxon>
        <taxon>Aliikangiella</taxon>
    </lineage>
</organism>
<feature type="transmembrane region" description="Helical" evidence="1">
    <location>
        <begin position="83"/>
        <end position="104"/>
    </location>
</feature>
<dbReference type="Proteomes" id="UP001548189">
    <property type="component" value="Unassembled WGS sequence"/>
</dbReference>
<dbReference type="EMBL" id="JBEVCJ010000008">
    <property type="protein sequence ID" value="MET1255224.1"/>
    <property type="molecule type" value="Genomic_DNA"/>
</dbReference>
<keyword evidence="3" id="KW-1185">Reference proteome</keyword>
<evidence type="ECO:0008006" key="4">
    <source>
        <dbReference type="Google" id="ProtNLM"/>
    </source>
</evidence>
<feature type="transmembrane region" description="Helical" evidence="1">
    <location>
        <begin position="116"/>
        <end position="133"/>
    </location>
</feature>
<gene>
    <name evidence="2" type="ORF">ABVT43_08810</name>
</gene>
<keyword evidence="1" id="KW-0472">Membrane</keyword>
<accession>A0ABV2BTF8</accession>
<protein>
    <recommendedName>
        <fullName evidence="4">Zinc-finger domain-containing protein</fullName>
    </recommendedName>
</protein>
<reference evidence="2 3" key="1">
    <citation type="submission" date="2024-06" db="EMBL/GenBank/DDBJ databases">
        <authorList>
            <person name="Li F."/>
        </authorList>
    </citation>
    <scope>NUCLEOTIDE SEQUENCE [LARGE SCALE GENOMIC DNA]</scope>
    <source>
        <strain evidence="2 3">GXAS 311</strain>
    </source>
</reference>
<evidence type="ECO:0000313" key="2">
    <source>
        <dbReference type="EMBL" id="MET1255224.1"/>
    </source>
</evidence>
<evidence type="ECO:0000313" key="3">
    <source>
        <dbReference type="Proteomes" id="UP001548189"/>
    </source>
</evidence>
<evidence type="ECO:0000256" key="1">
    <source>
        <dbReference type="SAM" id="Phobius"/>
    </source>
</evidence>
<name>A0ABV2BTF8_9GAMM</name>
<keyword evidence="1" id="KW-1133">Transmembrane helix</keyword>
<proteinExistence type="predicted"/>